<reference evidence="3 4" key="1">
    <citation type="submission" date="2016-04" db="EMBL/GenBank/DDBJ databases">
        <authorList>
            <person name="Evans L.H."/>
            <person name="Alamgir A."/>
            <person name="Owens N."/>
            <person name="Weber N.D."/>
            <person name="Virtaneva K."/>
            <person name="Barbian K."/>
            <person name="Babar A."/>
            <person name="Rosenke K."/>
        </authorList>
    </citation>
    <scope>NUCLEOTIDE SEQUENCE [LARGE SCALE GENOMIC DNA]</scope>
    <source>
        <strain evidence="3 4">IFM 0406</strain>
    </source>
</reference>
<proteinExistence type="predicted"/>
<dbReference type="AlphaFoldDB" id="A0A161XHL5"/>
<keyword evidence="4" id="KW-1185">Reference proteome</keyword>
<evidence type="ECO:0000313" key="3">
    <source>
        <dbReference type="EMBL" id="KZM73058.1"/>
    </source>
</evidence>
<dbReference type="GO" id="GO:0046677">
    <property type="term" value="P:response to antibiotic"/>
    <property type="evidence" value="ECO:0007669"/>
    <property type="project" value="UniProtKB-KW"/>
</dbReference>
<dbReference type="PANTHER" id="PTHR31438:SF1">
    <property type="entry name" value="LYSINE N-ACYLTRANSFERASE C17G9.06C-RELATED"/>
    <property type="match status" value="1"/>
</dbReference>
<dbReference type="InterPro" id="IPR016181">
    <property type="entry name" value="Acyl_CoA_acyltransferase"/>
</dbReference>
<comment type="caution">
    <text evidence="3">The sequence shown here is derived from an EMBL/GenBank/DDBJ whole genome shotgun (WGS) entry which is preliminary data.</text>
</comment>
<protein>
    <submittedName>
        <fullName evidence="3">Acetyltransferase</fullName>
    </submittedName>
</protein>
<dbReference type="GO" id="GO:0016410">
    <property type="term" value="F:N-acyltransferase activity"/>
    <property type="evidence" value="ECO:0007669"/>
    <property type="project" value="TreeGrafter"/>
</dbReference>
<dbReference type="Gene3D" id="3.40.630.30">
    <property type="match status" value="1"/>
</dbReference>
<dbReference type="PROSITE" id="PS51186">
    <property type="entry name" value="GNAT"/>
    <property type="match status" value="1"/>
</dbReference>
<dbReference type="STRING" id="455432.AWN90_30520"/>
<dbReference type="InterPro" id="IPR000182">
    <property type="entry name" value="GNAT_dom"/>
</dbReference>
<name>A0A161XHL5_9NOCA</name>
<evidence type="ECO:0000256" key="1">
    <source>
        <dbReference type="ARBA" id="ARBA00023251"/>
    </source>
</evidence>
<dbReference type="PANTHER" id="PTHR31438">
    <property type="entry name" value="LYSINE N-ACYLTRANSFERASE C17G9.06C-RELATED"/>
    <property type="match status" value="1"/>
</dbReference>
<dbReference type="RefSeq" id="WP_067589648.1">
    <property type="nucleotide sequence ID" value="NZ_JABMCZ010000004.1"/>
</dbReference>
<gene>
    <name evidence="3" type="ORF">AWN90_30520</name>
</gene>
<dbReference type="Pfam" id="PF13523">
    <property type="entry name" value="Acetyltransf_8"/>
    <property type="match status" value="1"/>
</dbReference>
<dbReference type="Proteomes" id="UP000076512">
    <property type="component" value="Unassembled WGS sequence"/>
</dbReference>
<feature type="domain" description="N-acetyltransferase" evidence="2">
    <location>
        <begin position="12"/>
        <end position="187"/>
    </location>
</feature>
<accession>A0A161XHL5</accession>
<evidence type="ECO:0000259" key="2">
    <source>
        <dbReference type="PROSITE" id="PS51186"/>
    </source>
</evidence>
<dbReference type="EMBL" id="LWGR01000007">
    <property type="protein sequence ID" value="KZM73058.1"/>
    <property type="molecule type" value="Genomic_DNA"/>
</dbReference>
<evidence type="ECO:0000313" key="4">
    <source>
        <dbReference type="Proteomes" id="UP000076512"/>
    </source>
</evidence>
<organism evidence="3 4">
    <name type="scientific">Nocardia terpenica</name>
    <dbReference type="NCBI Taxonomy" id="455432"/>
    <lineage>
        <taxon>Bacteria</taxon>
        <taxon>Bacillati</taxon>
        <taxon>Actinomycetota</taxon>
        <taxon>Actinomycetes</taxon>
        <taxon>Mycobacteriales</taxon>
        <taxon>Nocardiaceae</taxon>
        <taxon>Nocardia</taxon>
    </lineage>
</organism>
<keyword evidence="1" id="KW-0046">Antibiotic resistance</keyword>
<keyword evidence="3" id="KW-0808">Transferase</keyword>
<dbReference type="SUPFAM" id="SSF55729">
    <property type="entry name" value="Acyl-CoA N-acyltransferases (Nat)"/>
    <property type="match status" value="1"/>
</dbReference>
<dbReference type="OrthoDB" id="9814648at2"/>
<sequence length="187" mass="20799">MPATGTEFIPRFEWRRLTFADFPLLARWLAQPHVRRWWNHEFTPEAVQRDFGPTARGEEPAEDLLVCADGEPVGLVQRCRLADYPEYLGELEALTEIPPEAVTIDYLIGDPDRTGRGLGSALIAATIAGTWSAYPHANCIVVAIAAANRASWRALEKAGMRRVAEGTLPPAHSADDGHHYVYRVDRP</sequence>